<keyword evidence="1" id="KW-0732">Signal</keyword>
<feature type="chain" id="PRO_5002948541" evidence="1">
    <location>
        <begin position="30"/>
        <end position="245"/>
    </location>
</feature>
<organism evidence="2 3">
    <name type="scientific">Methylorubrum extorquens (strain ATCC 14718 / DSM 1338 / JCM 2805 / NCIMB 9133 / AM1)</name>
    <name type="common">Methylobacterium extorquens</name>
    <dbReference type="NCBI Taxonomy" id="272630"/>
    <lineage>
        <taxon>Bacteria</taxon>
        <taxon>Pseudomonadati</taxon>
        <taxon>Pseudomonadota</taxon>
        <taxon>Alphaproteobacteria</taxon>
        <taxon>Hyphomicrobiales</taxon>
        <taxon>Methylobacteriaceae</taxon>
        <taxon>Methylorubrum</taxon>
    </lineage>
</organism>
<dbReference type="HOGENOM" id="CLU_1141516_0_0_5"/>
<evidence type="ECO:0000313" key="2">
    <source>
        <dbReference type="EMBL" id="ACS43472.1"/>
    </source>
</evidence>
<feature type="signal peptide" evidence="1">
    <location>
        <begin position="1"/>
        <end position="29"/>
    </location>
</feature>
<reference evidence="2 3" key="1">
    <citation type="journal article" date="2009" name="PLoS ONE">
        <title>Methylobacterium genome sequences: a reference blueprint to investigate microbial metabolism of C1 compounds from natural and industrial sources.</title>
        <authorList>
            <person name="Vuilleumier S."/>
            <person name="Chistoserdova L."/>
            <person name="Lee M.-C."/>
            <person name="Bringel F."/>
            <person name="Lajus A."/>
            <person name="Zhou Y."/>
            <person name="Gourion B."/>
            <person name="Barbe V."/>
            <person name="Chang J."/>
            <person name="Cruveiller S."/>
            <person name="Dossat C."/>
            <person name="Gillett W."/>
            <person name="Gruffaz C."/>
            <person name="Haugen E."/>
            <person name="Hourcade E."/>
            <person name="Levy R."/>
            <person name="Mangenot S."/>
            <person name="Muller E."/>
            <person name="Nadalig T."/>
            <person name="Pagni M."/>
            <person name="Penny C."/>
            <person name="Peyraud R."/>
            <person name="Robinson D.G."/>
            <person name="Roche D."/>
            <person name="Rouy Z."/>
            <person name="Saenampechek C."/>
            <person name="Salvignol G."/>
            <person name="Vallenet D."/>
            <person name="Wu Z."/>
            <person name="Marx C.J."/>
            <person name="Vorholt J.A."/>
            <person name="Olson M.V."/>
            <person name="Kaul R."/>
            <person name="Weissenbach J."/>
            <person name="Medigue C."/>
            <person name="Lidstrom M.E."/>
        </authorList>
    </citation>
    <scope>NUCLEOTIDE SEQUENCE [LARGE SCALE GENOMIC DNA]</scope>
    <source>
        <strain evidence="3">ATCC 14718 / DSM 1338 / JCM 2805 / NCIMB 9133 / AM1</strain>
    </source>
</reference>
<dbReference type="KEGG" id="mea:Mex_2p0625"/>
<accession>C5B4U0</accession>
<dbReference type="RefSeq" id="WP_012753922.1">
    <property type="nucleotide sequence ID" value="NC_012811.1"/>
</dbReference>
<geneLocation type="plasmid" evidence="2 3">
    <name>megaplasmid</name>
</geneLocation>
<dbReference type="AlphaFoldDB" id="C5B4U0"/>
<protein>
    <submittedName>
        <fullName evidence="2">Uncharacterized protein</fullName>
    </submittedName>
</protein>
<name>C5B4U0_METEA</name>
<evidence type="ECO:0000313" key="3">
    <source>
        <dbReference type="Proteomes" id="UP000009081"/>
    </source>
</evidence>
<gene>
    <name evidence="2" type="ordered locus">MexAM1_META2p0625</name>
</gene>
<dbReference type="EMBL" id="CP001511">
    <property type="protein sequence ID" value="ACS43472.1"/>
    <property type="molecule type" value="Genomic_DNA"/>
</dbReference>
<sequence length="245" mass="26961">MAWKTAIAPTLALLTSLLTSLLGAAAARADGCSPVDAHRIEPSQAAGMKVWLFEDRGGPGPFRKPFQWAKAATSRPEPGGTYAPTGAMLPYGQAATVVRFVRQGTMHGLYEVRLSDGSTHLVDRQVVKFHPFWQCRPEKLLDPTRDRGMRRLDRRLVDAVWVRVRNPQAVGLESWGAPTAPGELGQLAFLLCNNFDTARPGDPASAYDTSCQGFAPGRDRSKSYRIRHEDLETVSPISMRIIFES</sequence>
<proteinExistence type="predicted"/>
<keyword evidence="2" id="KW-0614">Plasmid</keyword>
<evidence type="ECO:0000256" key="1">
    <source>
        <dbReference type="SAM" id="SignalP"/>
    </source>
</evidence>
<keyword evidence="3" id="KW-1185">Reference proteome</keyword>
<dbReference type="Proteomes" id="UP000009081">
    <property type="component" value="Plasmid megaplasmid"/>
</dbReference>